<dbReference type="PANTHER" id="PTHR48111:SF4">
    <property type="entry name" value="DNA-BINDING DUAL TRANSCRIPTIONAL REGULATOR OMPR"/>
    <property type="match status" value="1"/>
</dbReference>
<evidence type="ECO:0000256" key="9">
    <source>
        <dbReference type="PROSITE-ProRule" id="PRU01091"/>
    </source>
</evidence>
<keyword evidence="7" id="KW-0804">Transcription</keyword>
<dbReference type="GO" id="GO:0000976">
    <property type="term" value="F:transcription cis-regulatory region binding"/>
    <property type="evidence" value="ECO:0007669"/>
    <property type="project" value="TreeGrafter"/>
</dbReference>
<keyword evidence="13" id="KW-1185">Reference proteome</keyword>
<dbReference type="Gene3D" id="6.10.250.690">
    <property type="match status" value="1"/>
</dbReference>
<protein>
    <submittedName>
        <fullName evidence="12">Response regulator</fullName>
    </submittedName>
</protein>
<dbReference type="SUPFAM" id="SSF46894">
    <property type="entry name" value="C-terminal effector domain of the bipartite response regulators"/>
    <property type="match status" value="1"/>
</dbReference>
<dbReference type="EMBL" id="VYGV01000001">
    <property type="protein sequence ID" value="NWF43652.1"/>
    <property type="molecule type" value="Genomic_DNA"/>
</dbReference>
<keyword evidence="5" id="KW-0805">Transcription regulation</keyword>
<dbReference type="InterPro" id="IPR039420">
    <property type="entry name" value="WalR-like"/>
</dbReference>
<evidence type="ECO:0000256" key="2">
    <source>
        <dbReference type="ARBA" id="ARBA00022490"/>
    </source>
</evidence>
<dbReference type="Gene3D" id="1.10.10.10">
    <property type="entry name" value="Winged helix-like DNA-binding domain superfamily/Winged helix DNA-binding domain"/>
    <property type="match status" value="1"/>
</dbReference>
<dbReference type="PANTHER" id="PTHR48111">
    <property type="entry name" value="REGULATOR OF RPOS"/>
    <property type="match status" value="1"/>
</dbReference>
<keyword evidence="3 8" id="KW-0597">Phosphoprotein</keyword>
<evidence type="ECO:0000259" key="10">
    <source>
        <dbReference type="PROSITE" id="PS50110"/>
    </source>
</evidence>
<dbReference type="GO" id="GO:0000156">
    <property type="term" value="F:phosphorelay response regulator activity"/>
    <property type="evidence" value="ECO:0007669"/>
    <property type="project" value="TreeGrafter"/>
</dbReference>
<dbReference type="Pfam" id="PF00486">
    <property type="entry name" value="Trans_reg_C"/>
    <property type="match status" value="1"/>
</dbReference>
<dbReference type="InterPro" id="IPR036388">
    <property type="entry name" value="WH-like_DNA-bd_sf"/>
</dbReference>
<evidence type="ECO:0000256" key="3">
    <source>
        <dbReference type="ARBA" id="ARBA00022553"/>
    </source>
</evidence>
<dbReference type="GO" id="GO:0006355">
    <property type="term" value="P:regulation of DNA-templated transcription"/>
    <property type="evidence" value="ECO:0007669"/>
    <property type="project" value="InterPro"/>
</dbReference>
<dbReference type="InterPro" id="IPR011006">
    <property type="entry name" value="CheY-like_superfamily"/>
</dbReference>
<evidence type="ECO:0000313" key="12">
    <source>
        <dbReference type="EMBL" id="NWF43652.1"/>
    </source>
</evidence>
<feature type="modified residue" description="4-aspartylphosphate" evidence="8">
    <location>
        <position position="59"/>
    </location>
</feature>
<accession>A0A7Y8GT86</accession>
<feature type="domain" description="OmpR/PhoB-type" evidence="11">
    <location>
        <begin position="148"/>
        <end position="247"/>
    </location>
</feature>
<evidence type="ECO:0000256" key="5">
    <source>
        <dbReference type="ARBA" id="ARBA00023015"/>
    </source>
</evidence>
<keyword evidence="6 9" id="KW-0238">DNA-binding</keyword>
<comment type="caution">
    <text evidence="12">The sequence shown here is derived from an EMBL/GenBank/DDBJ whole genome shotgun (WGS) entry which is preliminary data.</text>
</comment>
<evidence type="ECO:0000256" key="7">
    <source>
        <dbReference type="ARBA" id="ARBA00023163"/>
    </source>
</evidence>
<dbReference type="SUPFAM" id="SSF52172">
    <property type="entry name" value="CheY-like"/>
    <property type="match status" value="1"/>
</dbReference>
<dbReference type="InterPro" id="IPR016032">
    <property type="entry name" value="Sig_transdc_resp-reg_C-effctor"/>
</dbReference>
<dbReference type="CDD" id="cd00383">
    <property type="entry name" value="trans_reg_C"/>
    <property type="match status" value="1"/>
</dbReference>
<dbReference type="Pfam" id="PF00072">
    <property type="entry name" value="Response_reg"/>
    <property type="match status" value="1"/>
</dbReference>
<evidence type="ECO:0000259" key="11">
    <source>
        <dbReference type="PROSITE" id="PS51755"/>
    </source>
</evidence>
<dbReference type="GO" id="GO:0032993">
    <property type="term" value="C:protein-DNA complex"/>
    <property type="evidence" value="ECO:0007669"/>
    <property type="project" value="TreeGrafter"/>
</dbReference>
<organism evidence="12 13">
    <name type="scientific">Hydrogenophaga aromaticivorans</name>
    <dbReference type="NCBI Taxonomy" id="2610898"/>
    <lineage>
        <taxon>Bacteria</taxon>
        <taxon>Pseudomonadati</taxon>
        <taxon>Pseudomonadota</taxon>
        <taxon>Betaproteobacteria</taxon>
        <taxon>Burkholderiales</taxon>
        <taxon>Comamonadaceae</taxon>
        <taxon>Hydrogenophaga</taxon>
    </lineage>
</organism>
<evidence type="ECO:0000313" key="13">
    <source>
        <dbReference type="Proteomes" id="UP000545507"/>
    </source>
</evidence>
<proteinExistence type="predicted"/>
<comment type="subcellular location">
    <subcellularLocation>
        <location evidence="1">Cytoplasm</location>
    </subcellularLocation>
</comment>
<reference evidence="12 13" key="1">
    <citation type="submission" date="2019-09" db="EMBL/GenBank/DDBJ databases">
        <title>Hydrogenophaga aromatica sp. nov., isolated from a para-xylene-degrading enrichment culture.</title>
        <authorList>
            <person name="Tancsics A."/>
            <person name="Banerjee S."/>
        </authorList>
    </citation>
    <scope>NUCLEOTIDE SEQUENCE [LARGE SCALE GENOMIC DNA]</scope>
    <source>
        <strain evidence="12 13">D2P1</strain>
    </source>
</reference>
<gene>
    <name evidence="12" type="ORF">F3K02_00020</name>
</gene>
<dbReference type="FunFam" id="1.10.10.10:FF:000099">
    <property type="entry name" value="Two-component system response regulator TorR"/>
    <property type="match status" value="1"/>
</dbReference>
<name>A0A7Y8GT86_9BURK</name>
<dbReference type="GO" id="GO:0005829">
    <property type="term" value="C:cytosol"/>
    <property type="evidence" value="ECO:0007669"/>
    <property type="project" value="TreeGrafter"/>
</dbReference>
<evidence type="ECO:0000256" key="4">
    <source>
        <dbReference type="ARBA" id="ARBA00023012"/>
    </source>
</evidence>
<dbReference type="Proteomes" id="UP000545507">
    <property type="component" value="Unassembled WGS sequence"/>
</dbReference>
<dbReference type="InterPro" id="IPR001789">
    <property type="entry name" value="Sig_transdc_resp-reg_receiver"/>
</dbReference>
<dbReference type="Gene3D" id="3.40.50.2300">
    <property type="match status" value="1"/>
</dbReference>
<evidence type="ECO:0000256" key="6">
    <source>
        <dbReference type="ARBA" id="ARBA00023125"/>
    </source>
</evidence>
<dbReference type="RefSeq" id="WP_177131870.1">
    <property type="nucleotide sequence ID" value="NZ_VYGV01000001.1"/>
</dbReference>
<feature type="DNA-binding region" description="OmpR/PhoB-type" evidence="9">
    <location>
        <begin position="148"/>
        <end position="247"/>
    </location>
</feature>
<dbReference type="AlphaFoldDB" id="A0A7Y8GT86"/>
<dbReference type="SMART" id="SM00862">
    <property type="entry name" value="Trans_reg_C"/>
    <property type="match status" value="1"/>
</dbReference>
<dbReference type="PROSITE" id="PS51755">
    <property type="entry name" value="OMPR_PHOB"/>
    <property type="match status" value="1"/>
</dbReference>
<dbReference type="InterPro" id="IPR001867">
    <property type="entry name" value="OmpR/PhoB-type_DNA-bd"/>
</dbReference>
<sequence>MNAPTPSALRVLVVDDDPDLCCLLSDYLSANGFVVRTVGDGAAMREALARELPDAIVMDLMLPGEDGLSLTRSIKAQWDMPVLMLSARGEEMDRVIGLEVGADDYLPKPFGPRELLARLRAVLRRAHAPSPVVAERPLAAPMGAPAGALRPAFGPYQLDTAGHRLLRDGHEVALTSAEYALLAAFVSHPGRVLSRDVLVDMLKGYDRDPFDRSVDSRVTRLRRKIEADPAAPQFIRTVRGEGYLFNPQGDLV</sequence>
<evidence type="ECO:0000256" key="1">
    <source>
        <dbReference type="ARBA" id="ARBA00004496"/>
    </source>
</evidence>
<keyword evidence="4" id="KW-0902">Two-component regulatory system</keyword>
<dbReference type="PROSITE" id="PS50110">
    <property type="entry name" value="RESPONSE_REGULATORY"/>
    <property type="match status" value="1"/>
</dbReference>
<keyword evidence="2" id="KW-0963">Cytoplasm</keyword>
<dbReference type="SMART" id="SM00448">
    <property type="entry name" value="REC"/>
    <property type="match status" value="1"/>
</dbReference>
<evidence type="ECO:0000256" key="8">
    <source>
        <dbReference type="PROSITE-ProRule" id="PRU00169"/>
    </source>
</evidence>
<feature type="domain" description="Response regulatory" evidence="10">
    <location>
        <begin position="10"/>
        <end position="123"/>
    </location>
</feature>